<dbReference type="Proteomes" id="UP001597180">
    <property type="component" value="Unassembled WGS sequence"/>
</dbReference>
<dbReference type="Pfam" id="PF01564">
    <property type="entry name" value="Spermine_synth"/>
    <property type="match status" value="1"/>
</dbReference>
<name>A0ABW3UQH4_9BACL</name>
<organism evidence="2 3">
    <name type="scientific">Paenibacillus vulneris</name>
    <dbReference type="NCBI Taxonomy" id="1133364"/>
    <lineage>
        <taxon>Bacteria</taxon>
        <taxon>Bacillati</taxon>
        <taxon>Bacillota</taxon>
        <taxon>Bacilli</taxon>
        <taxon>Bacillales</taxon>
        <taxon>Paenibacillaceae</taxon>
        <taxon>Paenibacillus</taxon>
    </lineage>
</organism>
<proteinExistence type="predicted"/>
<evidence type="ECO:0000313" key="3">
    <source>
        <dbReference type="Proteomes" id="UP001597180"/>
    </source>
</evidence>
<dbReference type="PANTHER" id="PTHR43317">
    <property type="entry name" value="THERMOSPERMINE SYNTHASE ACAULIS5"/>
    <property type="match status" value="1"/>
</dbReference>
<dbReference type="RefSeq" id="WP_345588188.1">
    <property type="nucleotide sequence ID" value="NZ_BAABJG010000015.1"/>
</dbReference>
<evidence type="ECO:0000256" key="1">
    <source>
        <dbReference type="ARBA" id="ARBA00023115"/>
    </source>
</evidence>
<dbReference type="SUPFAM" id="SSF53335">
    <property type="entry name" value="S-adenosyl-L-methionine-dependent methyltransferases"/>
    <property type="match status" value="1"/>
</dbReference>
<evidence type="ECO:0000313" key="2">
    <source>
        <dbReference type="EMBL" id="MFD1222564.1"/>
    </source>
</evidence>
<gene>
    <name evidence="2" type="ORF">ACFQ4B_20815</name>
</gene>
<dbReference type="NCBIfam" id="NF037959">
    <property type="entry name" value="MFS_SpdSyn"/>
    <property type="match status" value="1"/>
</dbReference>
<reference evidence="3" key="1">
    <citation type="journal article" date="2019" name="Int. J. Syst. Evol. Microbiol.">
        <title>The Global Catalogue of Microorganisms (GCM) 10K type strain sequencing project: providing services to taxonomists for standard genome sequencing and annotation.</title>
        <authorList>
            <consortium name="The Broad Institute Genomics Platform"/>
            <consortium name="The Broad Institute Genome Sequencing Center for Infectious Disease"/>
            <person name="Wu L."/>
            <person name="Ma J."/>
        </authorList>
    </citation>
    <scope>NUCLEOTIDE SEQUENCE [LARGE SCALE GENOMIC DNA]</scope>
    <source>
        <strain evidence="3">CCUG 53270</strain>
    </source>
</reference>
<keyword evidence="3" id="KW-1185">Reference proteome</keyword>
<protein>
    <submittedName>
        <fullName evidence="2">Spermidine synthase</fullName>
    </submittedName>
</protein>
<keyword evidence="1" id="KW-0620">Polyamine biosynthesis</keyword>
<accession>A0ABW3UQH4</accession>
<sequence length="245" mass="27723">MQLLLREISDYSEVSVYETTQLYGEKGKFRCLQFSDHAVQGAMDLKDPKRIVLEYPRAIIHLMEANHSEFHRVFVIGHGIGTIAGHYPDKSFTVAEVDRLVVELSRQYFRYSYDNVLIGDGRQLLSTQESHAWDYVILDAFNPKGTPVHLLSLEFFSMVMEKLTSRGLFILNLMGKASQDKLINAVHTTLQETATYVKAFVLPGNKKTDLHNILLVGGNRAIDYKLSGMAGFKELDVGQGHTIRN</sequence>
<dbReference type="InterPro" id="IPR029063">
    <property type="entry name" value="SAM-dependent_MTases_sf"/>
</dbReference>
<dbReference type="PANTHER" id="PTHR43317:SF1">
    <property type="entry name" value="THERMOSPERMINE SYNTHASE ACAULIS5"/>
    <property type="match status" value="1"/>
</dbReference>
<comment type="caution">
    <text evidence="2">The sequence shown here is derived from an EMBL/GenBank/DDBJ whole genome shotgun (WGS) entry which is preliminary data.</text>
</comment>
<dbReference type="Gene3D" id="3.40.50.150">
    <property type="entry name" value="Vaccinia Virus protein VP39"/>
    <property type="match status" value="1"/>
</dbReference>
<dbReference type="EMBL" id="JBHTLU010000031">
    <property type="protein sequence ID" value="MFD1222564.1"/>
    <property type="molecule type" value="Genomic_DNA"/>
</dbReference>